<organism evidence="1">
    <name type="scientific">Cyprideis torosa</name>
    <dbReference type="NCBI Taxonomy" id="163714"/>
    <lineage>
        <taxon>Eukaryota</taxon>
        <taxon>Metazoa</taxon>
        <taxon>Ecdysozoa</taxon>
        <taxon>Arthropoda</taxon>
        <taxon>Crustacea</taxon>
        <taxon>Oligostraca</taxon>
        <taxon>Ostracoda</taxon>
        <taxon>Podocopa</taxon>
        <taxon>Podocopida</taxon>
        <taxon>Cytherocopina</taxon>
        <taxon>Cytheroidea</taxon>
        <taxon>Cytherideidae</taxon>
        <taxon>Cyprideis</taxon>
    </lineage>
</organism>
<dbReference type="EMBL" id="OB660482">
    <property type="protein sequence ID" value="CAD7225000.1"/>
    <property type="molecule type" value="Genomic_DNA"/>
</dbReference>
<name>A0A7R8ZHW9_9CRUS</name>
<protein>
    <submittedName>
        <fullName evidence="1">Uncharacterized protein</fullName>
    </submittedName>
</protein>
<evidence type="ECO:0000313" key="1">
    <source>
        <dbReference type="EMBL" id="CAD7225000.1"/>
    </source>
</evidence>
<gene>
    <name evidence="1" type="ORF">CTOB1V02_LOCUS2949</name>
</gene>
<reference evidence="1" key="1">
    <citation type="submission" date="2020-11" db="EMBL/GenBank/DDBJ databases">
        <authorList>
            <person name="Tran Van P."/>
        </authorList>
    </citation>
    <scope>NUCLEOTIDE SEQUENCE</scope>
</reference>
<dbReference type="AlphaFoldDB" id="A0A7R8ZHW9"/>
<proteinExistence type="predicted"/>
<accession>A0A7R8ZHW9</accession>
<sequence>MPAYATENPHASNAFKFWPHGVVVILIVLLITLCGFFLFKRYKPSREEQGFFPPDEVERRQDGSDEQSA</sequence>